<evidence type="ECO:0000256" key="4">
    <source>
        <dbReference type="ARBA" id="ARBA00022475"/>
    </source>
</evidence>
<dbReference type="EMBL" id="CP024962">
    <property type="protein sequence ID" value="ATZ16086.1"/>
    <property type="molecule type" value="Genomic_DNA"/>
</dbReference>
<comment type="subcellular location">
    <subcellularLocation>
        <location evidence="1">Cell membrane</location>
        <topology evidence="1">Multi-pass membrane protein</topology>
    </subcellularLocation>
</comment>
<gene>
    <name evidence="8" type="ORF">EFREU_v1c00590</name>
</gene>
<evidence type="ECO:0000256" key="2">
    <source>
        <dbReference type="ARBA" id="ARBA00010145"/>
    </source>
</evidence>
<keyword evidence="9" id="KW-1185">Reference proteome</keyword>
<keyword evidence="5" id="KW-0812">Transmembrane</keyword>
<evidence type="ECO:0000256" key="6">
    <source>
        <dbReference type="ARBA" id="ARBA00022989"/>
    </source>
</evidence>
<name>A0A2K8NRC1_9MOLU</name>
<evidence type="ECO:0000256" key="5">
    <source>
        <dbReference type="ARBA" id="ARBA00022692"/>
    </source>
</evidence>
<dbReference type="GO" id="GO:0055085">
    <property type="term" value="P:transmembrane transport"/>
    <property type="evidence" value="ECO:0007669"/>
    <property type="project" value="InterPro"/>
</dbReference>
<evidence type="ECO:0000256" key="1">
    <source>
        <dbReference type="ARBA" id="ARBA00004651"/>
    </source>
</evidence>
<evidence type="ECO:0000256" key="7">
    <source>
        <dbReference type="ARBA" id="ARBA00023136"/>
    </source>
</evidence>
<keyword evidence="7" id="KW-0472">Membrane</keyword>
<accession>A0A2K8NRC1</accession>
<dbReference type="PANTHER" id="PTHR36838">
    <property type="entry name" value="AUXIN EFFLUX CARRIER FAMILY PROTEIN"/>
    <property type="match status" value="1"/>
</dbReference>
<evidence type="ECO:0000313" key="9">
    <source>
        <dbReference type="Proteomes" id="UP000232222"/>
    </source>
</evidence>
<evidence type="ECO:0000313" key="8">
    <source>
        <dbReference type="EMBL" id="ATZ16086.1"/>
    </source>
</evidence>
<comment type="similarity">
    <text evidence="2">Belongs to the auxin efflux carrier (TC 2.A.69) family.</text>
</comment>
<dbReference type="GO" id="GO:0005886">
    <property type="term" value="C:plasma membrane"/>
    <property type="evidence" value="ECO:0007669"/>
    <property type="project" value="UniProtKB-SubCell"/>
</dbReference>
<dbReference type="Proteomes" id="UP000232222">
    <property type="component" value="Chromosome"/>
</dbReference>
<keyword evidence="4" id="KW-1003">Cell membrane</keyword>
<proteinExistence type="inferred from homology"/>
<dbReference type="Pfam" id="PF03547">
    <property type="entry name" value="Mem_trans"/>
    <property type="match status" value="1"/>
</dbReference>
<sequence length="385" mass="41949">MLLSSSVADALKETLGSWGIWSAIFATIFVIGLGYFLAVKKIFKQGFEKVLIKAVMVVGLPALALNGFLSETSVEKVTQEIVVLLVGFIFYLAMTFGAKVFFLKYEKDIQDTLAMCTAFASTTFFGIPIVTALYGNDASITSNIFNIPYRVFLYSLAFLIMSNKPMVATVVNKKKQKIKKTELSTEAIKQQKELRIKTLKNIFANPILIATFIGFVIWVTQLIPGIKCVSYGKEYFSPLRIDLLFPPIAKVLTTLQAICTPLAWLAIGMTMNNGNLKEAAKSKTLWYATFIKVIVAPLIILVIMILAGLIGWSSGLFKLTAIQLAVVVIMTAAPPASVVVSYAIAYDKGALIASNLTTLSTLVSIITLPIWVVIVTAIGALPIFG</sequence>
<dbReference type="KEGG" id="efr:EFREU_v1c00590"/>
<evidence type="ECO:0000256" key="3">
    <source>
        <dbReference type="ARBA" id="ARBA00022448"/>
    </source>
</evidence>
<dbReference type="PANTHER" id="PTHR36838:SF3">
    <property type="entry name" value="TRANSPORTER AUXIN EFFLUX CARRIER EC FAMILY"/>
    <property type="match status" value="1"/>
</dbReference>
<keyword evidence="3" id="KW-0813">Transport</keyword>
<protein>
    <submittedName>
        <fullName evidence="8">Malate permease</fullName>
    </submittedName>
</protein>
<reference evidence="8 9" key="1">
    <citation type="submission" date="2017-11" db="EMBL/GenBank/DDBJ databases">
        <title>Genome sequence of Entomoplasma freundtii BARC 318 (ATCC 51999).</title>
        <authorList>
            <person name="Lo W.-S."/>
            <person name="Gasparich G.E."/>
            <person name="Kuo C.-H."/>
        </authorList>
    </citation>
    <scope>NUCLEOTIDE SEQUENCE [LARGE SCALE GENOMIC DNA]</scope>
    <source>
        <strain evidence="8 9">BARC 318</strain>
    </source>
</reference>
<dbReference type="RefSeq" id="WP_100609050.1">
    <property type="nucleotide sequence ID" value="NZ_CP024962.1"/>
</dbReference>
<keyword evidence="6" id="KW-1133">Transmembrane helix</keyword>
<organism evidence="8 9">
    <name type="scientific">Entomoplasma freundtii</name>
    <dbReference type="NCBI Taxonomy" id="74700"/>
    <lineage>
        <taxon>Bacteria</taxon>
        <taxon>Bacillati</taxon>
        <taxon>Mycoplasmatota</taxon>
        <taxon>Mollicutes</taxon>
        <taxon>Entomoplasmatales</taxon>
        <taxon>Entomoplasmataceae</taxon>
        <taxon>Entomoplasma</taxon>
    </lineage>
</organism>
<dbReference type="OrthoDB" id="401182at2"/>
<dbReference type="InterPro" id="IPR004776">
    <property type="entry name" value="Mem_transp_PIN-like"/>
</dbReference>
<dbReference type="AlphaFoldDB" id="A0A2K8NRC1"/>
<dbReference type="Gene3D" id="1.20.1530.20">
    <property type="match status" value="1"/>
</dbReference>
<dbReference type="InterPro" id="IPR038770">
    <property type="entry name" value="Na+/solute_symporter_sf"/>
</dbReference>